<dbReference type="OrthoDB" id="3216149at2"/>
<dbReference type="AlphaFoldDB" id="A0A1I5BY13"/>
<protein>
    <recommendedName>
        <fullName evidence="4">Dihydroorotate dehydrogenase</fullName>
    </recommendedName>
</protein>
<dbReference type="Proteomes" id="UP000199614">
    <property type="component" value="Unassembled WGS sequence"/>
</dbReference>
<evidence type="ECO:0008006" key="4">
    <source>
        <dbReference type="Google" id="ProtNLM"/>
    </source>
</evidence>
<dbReference type="InterPro" id="IPR043758">
    <property type="entry name" value="DUF5703"/>
</dbReference>
<sequence>MTTSGSEETGTDGNRSAGSRDGEAWTDDRYEYRPVRIGGDVPRLTASVRLAIQAEFSGWELSRLRLYPGGVRKVVLRRRLSHQQGLLPEPTF</sequence>
<evidence type="ECO:0000313" key="3">
    <source>
        <dbReference type="Proteomes" id="UP000199614"/>
    </source>
</evidence>
<evidence type="ECO:0000256" key="1">
    <source>
        <dbReference type="SAM" id="MobiDB-lite"/>
    </source>
</evidence>
<name>A0A1I5BY13_PSUAM</name>
<keyword evidence="3" id="KW-1185">Reference proteome</keyword>
<dbReference type="RefSeq" id="WP_093346888.1">
    <property type="nucleotide sequence ID" value="NZ_FOUY01000021.1"/>
</dbReference>
<organism evidence="2 3">
    <name type="scientific">Pseudonocardia ammonioxydans</name>
    <dbReference type="NCBI Taxonomy" id="260086"/>
    <lineage>
        <taxon>Bacteria</taxon>
        <taxon>Bacillati</taxon>
        <taxon>Actinomycetota</taxon>
        <taxon>Actinomycetes</taxon>
        <taxon>Pseudonocardiales</taxon>
        <taxon>Pseudonocardiaceae</taxon>
        <taxon>Pseudonocardia</taxon>
    </lineage>
</organism>
<gene>
    <name evidence="2" type="ORF">SAMN05216207_1021104</name>
</gene>
<dbReference type="EMBL" id="FOUY01000021">
    <property type="protein sequence ID" value="SFN79550.1"/>
    <property type="molecule type" value="Genomic_DNA"/>
</dbReference>
<feature type="region of interest" description="Disordered" evidence="1">
    <location>
        <begin position="1"/>
        <end position="25"/>
    </location>
</feature>
<evidence type="ECO:0000313" key="2">
    <source>
        <dbReference type="EMBL" id="SFN79550.1"/>
    </source>
</evidence>
<reference evidence="2 3" key="1">
    <citation type="submission" date="2016-10" db="EMBL/GenBank/DDBJ databases">
        <authorList>
            <person name="de Groot N.N."/>
        </authorList>
    </citation>
    <scope>NUCLEOTIDE SEQUENCE [LARGE SCALE GENOMIC DNA]</scope>
    <source>
        <strain evidence="2 3">CGMCC 4.1877</strain>
    </source>
</reference>
<proteinExistence type="predicted"/>
<dbReference type="Pfam" id="PF18963">
    <property type="entry name" value="DUF5703"/>
    <property type="match status" value="1"/>
</dbReference>
<accession>A0A1I5BY13</accession>
<dbReference type="STRING" id="260086.SAMN05216207_1021104"/>